<evidence type="ECO:0000256" key="3">
    <source>
        <dbReference type="ARBA" id="ARBA00022692"/>
    </source>
</evidence>
<dbReference type="PANTHER" id="PTHR39087:SF2">
    <property type="entry name" value="UPF0104 MEMBRANE PROTEIN MJ1595"/>
    <property type="match status" value="1"/>
</dbReference>
<dbReference type="Pfam" id="PF03706">
    <property type="entry name" value="LPG_synthase_TM"/>
    <property type="match status" value="1"/>
</dbReference>
<keyword evidence="2" id="KW-1003">Cell membrane</keyword>
<feature type="transmembrane region" description="Helical" evidence="6">
    <location>
        <begin position="23"/>
        <end position="40"/>
    </location>
</feature>
<feature type="transmembrane region" description="Helical" evidence="6">
    <location>
        <begin position="93"/>
        <end position="116"/>
    </location>
</feature>
<evidence type="ECO:0000256" key="6">
    <source>
        <dbReference type="SAM" id="Phobius"/>
    </source>
</evidence>
<evidence type="ECO:0000313" key="7">
    <source>
        <dbReference type="EMBL" id="QPT16757.1"/>
    </source>
</evidence>
<feature type="transmembrane region" description="Helical" evidence="6">
    <location>
        <begin position="60"/>
        <end position="81"/>
    </location>
</feature>
<keyword evidence="8" id="KW-1185">Reference proteome</keyword>
<evidence type="ECO:0000256" key="4">
    <source>
        <dbReference type="ARBA" id="ARBA00022989"/>
    </source>
</evidence>
<feature type="transmembrane region" description="Helical" evidence="6">
    <location>
        <begin position="172"/>
        <end position="190"/>
    </location>
</feature>
<feature type="transmembrane region" description="Helical" evidence="6">
    <location>
        <begin position="248"/>
        <end position="277"/>
    </location>
</feature>
<name>A0ABX6XRT5_9GAMM</name>
<feature type="transmembrane region" description="Helical" evidence="6">
    <location>
        <begin position="210"/>
        <end position="236"/>
    </location>
</feature>
<dbReference type="GeneID" id="75214661"/>
<evidence type="ECO:0000256" key="5">
    <source>
        <dbReference type="ARBA" id="ARBA00023136"/>
    </source>
</evidence>
<sequence length="335" mass="37403">MSHTTHGEAKGGWRRRWPLIKRILTYVFFILVAGLLIGLARNLDWQEVYSTLRNYRAETLWMAGAAALGSYVVYCFFDVLGKRYARHDLPLRQILPVTFVCYAFNLNLSAWVGGIALRFRLYSRLGLRPSQITRVFTLSLLTNWLGYMWLAGLIFVMGWITPPANWEIGFTALRVLGAGLLLACVVYLGLCGFSKRRSWTIRGHEIHLPSLRLALIQLVLGAANWSLMALVVYFMLFRQAAYPEVLGILMISSIAGVVTHIPAGLGVIEAVFVAMLADEMSKGAIVAGLIGYRVIYFLIPLLFATLVYVVLEARAKKLRKGNQGAEQPAATQETS</sequence>
<accession>A0ABX6XRT5</accession>
<keyword evidence="3 6" id="KW-0812">Transmembrane</keyword>
<reference evidence="7 8" key="1">
    <citation type="submission" date="2020-12" db="EMBL/GenBank/DDBJ databases">
        <title>FDA dAtabase for Regulatory Grade micrObial Sequences (FDA-ARGOS): Supporting development and validation of Infectious Disease Dx tests.</title>
        <authorList>
            <person name="Sproer C."/>
            <person name="Gronow S."/>
            <person name="Severitt S."/>
            <person name="Schroder I."/>
            <person name="Tallon L."/>
            <person name="Sadzewicz L."/>
            <person name="Zhao X."/>
            <person name="Boylan J."/>
            <person name="Ott S."/>
            <person name="Bowen H."/>
            <person name="Vavikolanu K."/>
            <person name="Mehta A."/>
            <person name="Aluvathingal J."/>
            <person name="Nadendla S."/>
            <person name="Lowell S."/>
            <person name="Myers T."/>
            <person name="Yan Y."/>
            <person name="Sichtig H."/>
        </authorList>
    </citation>
    <scope>NUCLEOTIDE SEQUENCE [LARGE SCALE GENOMIC DNA]</scope>
    <source>
        <strain evidence="7 8">FDAARGOS_877</strain>
    </source>
</reference>
<gene>
    <name evidence="7" type="ORF">I6G34_15160</name>
</gene>
<protein>
    <submittedName>
        <fullName evidence="7">UPF0104 family protein</fullName>
    </submittedName>
</protein>
<evidence type="ECO:0000313" key="8">
    <source>
        <dbReference type="Proteomes" id="UP000595058"/>
    </source>
</evidence>
<dbReference type="RefSeq" id="WP_102841070.1">
    <property type="nucleotide sequence ID" value="NZ_CP065720.1"/>
</dbReference>
<evidence type="ECO:0000256" key="1">
    <source>
        <dbReference type="ARBA" id="ARBA00004651"/>
    </source>
</evidence>
<evidence type="ECO:0000256" key="2">
    <source>
        <dbReference type="ARBA" id="ARBA00022475"/>
    </source>
</evidence>
<proteinExistence type="predicted"/>
<keyword evidence="5 6" id="KW-0472">Membrane</keyword>
<feature type="transmembrane region" description="Helical" evidence="6">
    <location>
        <begin position="136"/>
        <end position="160"/>
    </location>
</feature>
<dbReference type="Proteomes" id="UP000595058">
    <property type="component" value="Chromosome"/>
</dbReference>
<organism evidence="7 8">
    <name type="scientific">Stutzerimonas frequens</name>
    <dbReference type="NCBI Taxonomy" id="2968969"/>
    <lineage>
        <taxon>Bacteria</taxon>
        <taxon>Pseudomonadati</taxon>
        <taxon>Pseudomonadota</taxon>
        <taxon>Gammaproteobacteria</taxon>
        <taxon>Pseudomonadales</taxon>
        <taxon>Pseudomonadaceae</taxon>
        <taxon>Stutzerimonas</taxon>
    </lineage>
</organism>
<dbReference type="EMBL" id="CP065720">
    <property type="protein sequence ID" value="QPT16757.1"/>
    <property type="molecule type" value="Genomic_DNA"/>
</dbReference>
<dbReference type="InterPro" id="IPR022791">
    <property type="entry name" value="L-PG_synthase/AglD"/>
</dbReference>
<dbReference type="PANTHER" id="PTHR39087">
    <property type="entry name" value="UPF0104 MEMBRANE PROTEIN MJ1595"/>
    <property type="match status" value="1"/>
</dbReference>
<comment type="subcellular location">
    <subcellularLocation>
        <location evidence="1">Cell membrane</location>
        <topology evidence="1">Multi-pass membrane protein</topology>
    </subcellularLocation>
</comment>
<keyword evidence="4 6" id="KW-1133">Transmembrane helix</keyword>
<feature type="transmembrane region" description="Helical" evidence="6">
    <location>
        <begin position="289"/>
        <end position="311"/>
    </location>
</feature>